<protein>
    <recommendedName>
        <fullName evidence="7">folate gamma-glutamyl hydrolase</fullName>
        <ecNumber evidence="7">3.4.19.9</ecNumber>
    </recommendedName>
</protein>
<sequence>MRIIMHRLAFGCLLVLGSLLVAASANSSPVIGVLTQEVYTDGLISRHFENKTSYIAASYVKYLEGAGARVVPIWIGRNRSYYEDLMHKINGVLLPGGATWFNQSNGYADAGEHLIQLAVQLNDNGTFMPVWGTCLGMELLVYKLANGTDHRISCRASGMALPIVFKEDYKQSRLFNASREDVVAVMVANNVTYHYHQFCYTEADFVRDKLNQSWRVVSLNNDLDGVEFISTMEHLKYPFYGVQFHPEKPLYEFVRSSIPHSAAAVLSGQYLADFFVNEARRSPQTFANETEQARMLIYNYKPEYTSILGSSYVQQYLFNNKEMQLEEVGSEGGDDGDDSPSYYPGNAYGNGNGAAALLSIGSGPLLVLLAMGLFSIDF</sequence>
<dbReference type="AlphaFoldDB" id="A0A6I8UAS4"/>
<dbReference type="GO" id="GO:0046900">
    <property type="term" value="P:tetrahydrofolylpolyglutamate metabolic process"/>
    <property type="evidence" value="ECO:0007669"/>
    <property type="project" value="TreeGrafter"/>
</dbReference>
<dbReference type="GO" id="GO:0005576">
    <property type="term" value="C:extracellular region"/>
    <property type="evidence" value="ECO:0007669"/>
    <property type="project" value="UniProtKB-SubCell"/>
</dbReference>
<dbReference type="RefSeq" id="XP_001352540.4">
    <property type="nucleotide sequence ID" value="XM_001352504.4"/>
</dbReference>
<comment type="subcellular location">
    <subcellularLocation>
        <location evidence="1">Secreted</location>
        <location evidence="1">Extracellular space</location>
    </subcellularLocation>
</comment>
<evidence type="ECO:0000256" key="9">
    <source>
        <dbReference type="SAM" id="SignalP"/>
    </source>
</evidence>
<dbReference type="InterPro" id="IPR015527">
    <property type="entry name" value="Pept_C26_g-glut_hydrolase"/>
</dbReference>
<keyword evidence="10" id="KW-1185">Reference proteome</keyword>
<gene>
    <name evidence="11" type="primary">l(3)72Dp</name>
</gene>
<feature type="chain" id="PRO_5026273888" description="folate gamma-glutamyl hydrolase" evidence="9">
    <location>
        <begin position="26"/>
        <end position="378"/>
    </location>
</feature>
<evidence type="ECO:0000313" key="10">
    <source>
        <dbReference type="Proteomes" id="UP000001819"/>
    </source>
</evidence>
<comment type="catalytic activity">
    <reaction evidence="7">
        <text>(6S)-5,6,7,8-tetrahydrofolyl-(gamma-L-Glu)(n) + (n-1) H2O = (6S)-5,6,7,8-tetrahydrofolate + (n-1) L-glutamate</text>
        <dbReference type="Rhea" id="RHEA:56784"/>
        <dbReference type="Rhea" id="RHEA-COMP:14738"/>
        <dbReference type="ChEBI" id="CHEBI:15377"/>
        <dbReference type="ChEBI" id="CHEBI:29985"/>
        <dbReference type="ChEBI" id="CHEBI:57453"/>
        <dbReference type="ChEBI" id="CHEBI:141005"/>
        <dbReference type="EC" id="3.4.19.9"/>
    </reaction>
</comment>
<keyword evidence="5 7" id="KW-0378">Hydrolase</keyword>
<dbReference type="FunFam" id="3.40.50.880:FF:000024">
    <property type="entry name" value="Folate gamma-glutamyl hydrolase"/>
    <property type="match status" value="1"/>
</dbReference>
<evidence type="ECO:0000256" key="2">
    <source>
        <dbReference type="ARBA" id="ARBA00011083"/>
    </source>
</evidence>
<accession>A0A6I8UAS4</accession>
<evidence type="ECO:0000256" key="4">
    <source>
        <dbReference type="ARBA" id="ARBA00022729"/>
    </source>
</evidence>
<dbReference type="PROSITE" id="PS51273">
    <property type="entry name" value="GATASE_TYPE_1"/>
    <property type="match status" value="1"/>
</dbReference>
<dbReference type="InParanoid" id="A0A6I8UAS4"/>
<keyword evidence="8" id="KW-1133">Transmembrane helix</keyword>
<feature type="active site" description="Nucleophile" evidence="6 7">
    <location>
        <position position="134"/>
    </location>
</feature>
<comment type="similarity">
    <text evidence="2">Belongs to the peptidase C26 family.</text>
</comment>
<dbReference type="SUPFAM" id="SSF52317">
    <property type="entry name" value="Class I glutamine amidotransferase-like"/>
    <property type="match status" value="1"/>
</dbReference>
<dbReference type="PROSITE" id="PS51275">
    <property type="entry name" value="PEPTIDASE_C26_GGH"/>
    <property type="match status" value="1"/>
</dbReference>
<dbReference type="GO" id="GO:0005773">
    <property type="term" value="C:vacuole"/>
    <property type="evidence" value="ECO:0007669"/>
    <property type="project" value="TreeGrafter"/>
</dbReference>
<evidence type="ECO:0000256" key="8">
    <source>
        <dbReference type="SAM" id="Phobius"/>
    </source>
</evidence>
<keyword evidence="4 9" id="KW-0732">Signal</keyword>
<feature type="transmembrane region" description="Helical" evidence="8">
    <location>
        <begin position="354"/>
        <end position="376"/>
    </location>
</feature>
<name>A0A6I8UAS4_DROPS</name>
<keyword evidence="8" id="KW-0812">Transmembrane</keyword>
<evidence type="ECO:0000256" key="1">
    <source>
        <dbReference type="ARBA" id="ARBA00004239"/>
    </source>
</evidence>
<organism evidence="10 11">
    <name type="scientific">Drosophila pseudoobscura pseudoobscura</name>
    <name type="common">Fruit fly</name>
    <dbReference type="NCBI Taxonomy" id="46245"/>
    <lineage>
        <taxon>Eukaryota</taxon>
        <taxon>Metazoa</taxon>
        <taxon>Ecdysozoa</taxon>
        <taxon>Arthropoda</taxon>
        <taxon>Hexapoda</taxon>
        <taxon>Insecta</taxon>
        <taxon>Pterygota</taxon>
        <taxon>Neoptera</taxon>
        <taxon>Endopterygota</taxon>
        <taxon>Diptera</taxon>
        <taxon>Brachycera</taxon>
        <taxon>Muscomorpha</taxon>
        <taxon>Ephydroidea</taxon>
        <taxon>Drosophilidae</taxon>
        <taxon>Drosophila</taxon>
        <taxon>Sophophora</taxon>
    </lineage>
</organism>
<dbReference type="FunCoup" id="A0A6I8UAS4">
    <property type="interactions" value="261"/>
</dbReference>
<evidence type="ECO:0000256" key="3">
    <source>
        <dbReference type="ARBA" id="ARBA00022525"/>
    </source>
</evidence>
<feature type="active site" description="Proton donor" evidence="6">
    <location>
        <position position="245"/>
    </location>
</feature>
<feature type="signal peptide" evidence="9">
    <location>
        <begin position="1"/>
        <end position="25"/>
    </location>
</feature>
<dbReference type="ExpressionAtlas" id="A0A6I8UAS4">
    <property type="expression patterns" value="baseline"/>
</dbReference>
<dbReference type="KEGG" id="dpo:4812137"/>
<dbReference type="Proteomes" id="UP000001819">
    <property type="component" value="Chromosome X"/>
</dbReference>
<reference evidence="11" key="1">
    <citation type="submission" date="2025-08" db="UniProtKB">
        <authorList>
            <consortium name="RefSeq"/>
        </authorList>
    </citation>
    <scope>IDENTIFICATION</scope>
    <source>
        <strain evidence="11">MV-25-SWS-2005</strain>
        <tissue evidence="11">Whole body</tissue>
    </source>
</reference>
<dbReference type="InterPro" id="IPR029062">
    <property type="entry name" value="Class_I_gatase-like"/>
</dbReference>
<dbReference type="GO" id="GO:0034722">
    <property type="term" value="F:gamma-glutamyl-peptidase activity"/>
    <property type="evidence" value="ECO:0007669"/>
    <property type="project" value="UniProtKB-UniRule"/>
</dbReference>
<dbReference type="PANTHER" id="PTHR11315">
    <property type="entry name" value="PROTEASE FAMILY C26 GAMMA-GLUTAMYL HYDROLASE"/>
    <property type="match status" value="1"/>
</dbReference>
<evidence type="ECO:0000256" key="6">
    <source>
        <dbReference type="PIRSR" id="PIRSR615527-1"/>
    </source>
</evidence>
<dbReference type="Gene3D" id="3.40.50.880">
    <property type="match status" value="1"/>
</dbReference>
<keyword evidence="8" id="KW-0472">Membrane</keyword>
<dbReference type="InterPro" id="IPR011697">
    <property type="entry name" value="Peptidase_C26"/>
</dbReference>
<feature type="active site" evidence="7">
    <location>
        <position position="245"/>
    </location>
</feature>
<keyword evidence="3" id="KW-0964">Secreted</keyword>
<evidence type="ECO:0000313" key="11">
    <source>
        <dbReference type="RefSeq" id="XP_001352540.4"/>
    </source>
</evidence>
<evidence type="ECO:0000256" key="7">
    <source>
        <dbReference type="PROSITE-ProRule" id="PRU00607"/>
    </source>
</evidence>
<evidence type="ECO:0000256" key="5">
    <source>
        <dbReference type="ARBA" id="ARBA00022801"/>
    </source>
</evidence>
<proteinExistence type="inferred from homology"/>
<dbReference type="EC" id="3.4.19.9" evidence="7"/>
<dbReference type="Pfam" id="PF07722">
    <property type="entry name" value="Peptidase_C26"/>
    <property type="match status" value="1"/>
</dbReference>
<dbReference type="PANTHER" id="PTHR11315:SF0">
    <property type="entry name" value="FOLATE GAMMA-GLUTAMYL HYDROLASE"/>
    <property type="match status" value="1"/>
</dbReference>